<dbReference type="EMBL" id="JACAZH010000001">
    <property type="protein sequence ID" value="KAF7376937.1"/>
    <property type="molecule type" value="Genomic_DNA"/>
</dbReference>
<dbReference type="OrthoDB" id="2538281at2759"/>
<evidence type="ECO:0000313" key="3">
    <source>
        <dbReference type="Proteomes" id="UP000623467"/>
    </source>
</evidence>
<evidence type="ECO:0000313" key="2">
    <source>
        <dbReference type="EMBL" id="KAF7376937.1"/>
    </source>
</evidence>
<protein>
    <submittedName>
        <fullName evidence="2">DOMON domain-containing protein</fullName>
    </submittedName>
</protein>
<organism evidence="2 3">
    <name type="scientific">Mycena sanguinolenta</name>
    <dbReference type="NCBI Taxonomy" id="230812"/>
    <lineage>
        <taxon>Eukaryota</taxon>
        <taxon>Fungi</taxon>
        <taxon>Dikarya</taxon>
        <taxon>Basidiomycota</taxon>
        <taxon>Agaricomycotina</taxon>
        <taxon>Agaricomycetes</taxon>
        <taxon>Agaricomycetidae</taxon>
        <taxon>Agaricales</taxon>
        <taxon>Marasmiineae</taxon>
        <taxon>Mycenaceae</taxon>
        <taxon>Mycena</taxon>
    </lineage>
</organism>
<proteinExistence type="predicted"/>
<gene>
    <name evidence="2" type="ORF">MSAN_00111500</name>
</gene>
<comment type="caution">
    <text evidence="2">The sequence shown here is derived from an EMBL/GenBank/DDBJ whole genome shotgun (WGS) entry which is preliminary data.</text>
</comment>
<evidence type="ECO:0000256" key="1">
    <source>
        <dbReference type="SAM" id="MobiDB-lite"/>
    </source>
</evidence>
<accession>A0A8H6ZFU7</accession>
<reference evidence="2" key="1">
    <citation type="submission" date="2020-05" db="EMBL/GenBank/DDBJ databases">
        <title>Mycena genomes resolve the evolution of fungal bioluminescence.</title>
        <authorList>
            <person name="Tsai I.J."/>
        </authorList>
    </citation>
    <scope>NUCLEOTIDE SEQUENCE</scope>
    <source>
        <strain evidence="2">160909Yilan</strain>
    </source>
</reference>
<dbReference type="Proteomes" id="UP000623467">
    <property type="component" value="Unassembled WGS sequence"/>
</dbReference>
<dbReference type="AlphaFoldDB" id="A0A8H6ZFU7"/>
<name>A0A8H6ZFU7_9AGAR</name>
<keyword evidence="3" id="KW-1185">Reference proteome</keyword>
<sequence length="200" mass="21834">MDSNATPDSDAEKQTILNDGTSFRNGTIGELTWQASGVLQRGCPVPAVSITNAYHLFFTADPTQQLDTHHLDSPRQRNEFHFPPVFAGTPFAYTWKHYLYESTGTGSDTWFHLMQAFGVAENGPLVTLDAENGVLRIKDYVRGSTGCPRTKLEEYHGKTTTHHVSGKFGPEGSLSYKITNEDGDTILSYAVDGEMGAGAG</sequence>
<feature type="region of interest" description="Disordered" evidence="1">
    <location>
        <begin position="1"/>
        <end position="21"/>
    </location>
</feature>